<evidence type="ECO:0000313" key="3">
    <source>
        <dbReference type="Proteomes" id="UP000094776"/>
    </source>
</evidence>
<evidence type="ECO:0000313" key="2">
    <source>
        <dbReference type="EMBL" id="AOK18676.1"/>
    </source>
</evidence>
<sequence length="188" mass="21354">MKQALLSLILFLFASVAHAGLDITAYSGLKIVESPVLSSDGMPQRENQVILESGDFPERFRGLESGKVYQFESSFDFRAGSYSGYNAWRNKLAKLAGYQPSTSVRNDVVELRYDETAWKLDHGPFWELIDFSDAEGTIGPDVCRKVYQDFVQYRDQAAHVADAYFYESYVDWMKAFEMCANHGAIVFH</sequence>
<organism evidence="2 3">
    <name type="scientific">Burkholderia cepacia</name>
    <name type="common">Pseudomonas cepacia</name>
    <dbReference type="NCBI Taxonomy" id="292"/>
    <lineage>
        <taxon>Bacteria</taxon>
        <taxon>Pseudomonadati</taxon>
        <taxon>Pseudomonadota</taxon>
        <taxon>Betaproteobacteria</taxon>
        <taxon>Burkholderiales</taxon>
        <taxon>Burkholderiaceae</taxon>
        <taxon>Burkholderia</taxon>
        <taxon>Burkholderia cepacia complex</taxon>
    </lineage>
</organism>
<feature type="signal peptide" evidence="1">
    <location>
        <begin position="1"/>
        <end position="19"/>
    </location>
</feature>
<keyword evidence="1" id="KW-0732">Signal</keyword>
<feature type="chain" id="PRO_5008567771" evidence="1">
    <location>
        <begin position="20"/>
        <end position="188"/>
    </location>
</feature>
<name>A0A1B4PXN3_BURCE</name>
<gene>
    <name evidence="2" type="ORF">WT26_21915</name>
</gene>
<proteinExistence type="predicted"/>
<dbReference type="AlphaFoldDB" id="A0A1B4PXN3"/>
<protein>
    <submittedName>
        <fullName evidence="2">Uncharacterized protein</fullName>
    </submittedName>
</protein>
<dbReference type="EMBL" id="CP013444">
    <property type="protein sequence ID" value="AOK18676.1"/>
    <property type="molecule type" value="Genomic_DNA"/>
</dbReference>
<reference evidence="2 3" key="1">
    <citation type="submission" date="2015-12" db="EMBL/GenBank/DDBJ databases">
        <title>Diversity of Burkholderia near neighbor genomes.</title>
        <authorList>
            <person name="Sahl J."/>
            <person name="Wagner D."/>
            <person name="Keim P."/>
        </authorList>
    </citation>
    <scope>NUCLEOTIDE SEQUENCE [LARGE SCALE GENOMIC DNA]</scope>
    <source>
        <strain evidence="2 3">MSMB1184WGS</strain>
    </source>
</reference>
<accession>A0A1B4PXN3</accession>
<evidence type="ECO:0000256" key="1">
    <source>
        <dbReference type="SAM" id="SignalP"/>
    </source>
</evidence>
<dbReference type="Proteomes" id="UP000094776">
    <property type="component" value="Chromosome 2"/>
</dbReference>
<dbReference type="RefSeq" id="WP_069270842.1">
    <property type="nucleotide sequence ID" value="NZ_CP013444.1"/>
</dbReference>